<feature type="domain" description="RCC1-like" evidence="4">
    <location>
        <begin position="40"/>
        <end position="419"/>
    </location>
</feature>
<evidence type="ECO:0000313" key="6">
    <source>
        <dbReference type="Proteomes" id="UP000007110"/>
    </source>
</evidence>
<organism evidence="5 6">
    <name type="scientific">Strongylocentrotus purpuratus</name>
    <name type="common">Purple sea urchin</name>
    <dbReference type="NCBI Taxonomy" id="7668"/>
    <lineage>
        <taxon>Eukaryota</taxon>
        <taxon>Metazoa</taxon>
        <taxon>Echinodermata</taxon>
        <taxon>Eleutherozoa</taxon>
        <taxon>Echinozoa</taxon>
        <taxon>Echinoidea</taxon>
        <taxon>Euechinoidea</taxon>
        <taxon>Echinacea</taxon>
        <taxon>Camarodonta</taxon>
        <taxon>Echinidea</taxon>
        <taxon>Strongylocentrotidae</taxon>
        <taxon>Strongylocentrotus</taxon>
    </lineage>
</organism>
<dbReference type="AlphaFoldDB" id="A0A7M7NME1"/>
<keyword evidence="1" id="KW-0344">Guanine-nucleotide releasing factor</keyword>
<dbReference type="PROSITE" id="PS00625">
    <property type="entry name" value="RCC1_1"/>
    <property type="match status" value="1"/>
</dbReference>
<dbReference type="PROSITE" id="PS00626">
    <property type="entry name" value="RCC1_2"/>
    <property type="match status" value="2"/>
</dbReference>
<name>A0A7M7NME1_STRPU</name>
<evidence type="ECO:0000256" key="2">
    <source>
        <dbReference type="ARBA" id="ARBA00022737"/>
    </source>
</evidence>
<dbReference type="PANTHER" id="PTHR45982">
    <property type="entry name" value="REGULATOR OF CHROMOSOME CONDENSATION"/>
    <property type="match status" value="1"/>
</dbReference>
<dbReference type="OMA" id="IFVWGTG"/>
<dbReference type="Gene3D" id="2.130.10.30">
    <property type="entry name" value="Regulator of chromosome condensation 1/beta-lactamase-inhibitor protein II"/>
    <property type="match status" value="1"/>
</dbReference>
<proteinExistence type="predicted"/>
<dbReference type="CTD" id="1104"/>
<dbReference type="InterPro" id="IPR051553">
    <property type="entry name" value="Ran_GTPase-activating"/>
</dbReference>
<feature type="repeat" description="RCC1" evidence="3">
    <location>
        <begin position="38"/>
        <end position="90"/>
    </location>
</feature>
<dbReference type="PANTHER" id="PTHR45982:SF1">
    <property type="entry name" value="REGULATOR OF CHROMOSOME CONDENSATION"/>
    <property type="match status" value="1"/>
</dbReference>
<reference evidence="6" key="1">
    <citation type="submission" date="2015-02" db="EMBL/GenBank/DDBJ databases">
        <title>Genome sequencing for Strongylocentrotus purpuratus.</title>
        <authorList>
            <person name="Murali S."/>
            <person name="Liu Y."/>
            <person name="Vee V."/>
            <person name="English A."/>
            <person name="Wang M."/>
            <person name="Skinner E."/>
            <person name="Han Y."/>
            <person name="Muzny D.M."/>
            <person name="Worley K.C."/>
            <person name="Gibbs R.A."/>
        </authorList>
    </citation>
    <scope>NUCLEOTIDE SEQUENCE</scope>
</reference>
<protein>
    <recommendedName>
        <fullName evidence="4">RCC1-like domain-containing protein</fullName>
    </recommendedName>
</protein>
<evidence type="ECO:0000259" key="4">
    <source>
        <dbReference type="Pfam" id="PF25390"/>
    </source>
</evidence>
<dbReference type="Pfam" id="PF25390">
    <property type="entry name" value="WD40_RLD"/>
    <property type="match status" value="1"/>
</dbReference>
<dbReference type="PROSITE" id="PS50012">
    <property type="entry name" value="RCC1_3"/>
    <property type="match status" value="6"/>
</dbReference>
<keyword evidence="6" id="KW-1185">Reference proteome</keyword>
<dbReference type="GO" id="GO:1901673">
    <property type="term" value="P:regulation of mitotic spindle assembly"/>
    <property type="evidence" value="ECO:0000318"/>
    <property type="project" value="GO_Central"/>
</dbReference>
<dbReference type="GO" id="GO:0007346">
    <property type="term" value="P:regulation of mitotic cell cycle"/>
    <property type="evidence" value="ECO:0000318"/>
    <property type="project" value="GO_Central"/>
</dbReference>
<feature type="repeat" description="RCC1" evidence="3">
    <location>
        <begin position="316"/>
        <end position="368"/>
    </location>
</feature>
<dbReference type="RefSeq" id="XP_030838798.1">
    <property type="nucleotide sequence ID" value="XM_030982938.1"/>
</dbReference>
<dbReference type="SUPFAM" id="SSF50985">
    <property type="entry name" value="RCC1/BLIP-II"/>
    <property type="match status" value="1"/>
</dbReference>
<dbReference type="GO" id="GO:0005737">
    <property type="term" value="C:cytoplasm"/>
    <property type="evidence" value="ECO:0000318"/>
    <property type="project" value="GO_Central"/>
</dbReference>
<evidence type="ECO:0000256" key="1">
    <source>
        <dbReference type="ARBA" id="ARBA00022658"/>
    </source>
</evidence>
<feature type="repeat" description="RCC1" evidence="3">
    <location>
        <begin position="91"/>
        <end position="142"/>
    </location>
</feature>
<dbReference type="OrthoDB" id="61110at2759"/>
<dbReference type="InterPro" id="IPR000408">
    <property type="entry name" value="Reg_chr_condens"/>
</dbReference>
<dbReference type="EnsemblMetazoa" id="XM_030982938">
    <property type="protein sequence ID" value="XP_030838798"/>
    <property type="gene ID" value="LOC754700"/>
</dbReference>
<feature type="repeat" description="RCC1" evidence="3">
    <location>
        <begin position="143"/>
        <end position="194"/>
    </location>
</feature>
<feature type="repeat" description="RCC1" evidence="3">
    <location>
        <begin position="369"/>
        <end position="423"/>
    </location>
</feature>
<feature type="repeat" description="RCC1" evidence="3">
    <location>
        <begin position="264"/>
        <end position="315"/>
    </location>
</feature>
<dbReference type="Proteomes" id="UP000007110">
    <property type="component" value="Unassembled WGS sequence"/>
</dbReference>
<dbReference type="InterPro" id="IPR058923">
    <property type="entry name" value="RCC1-like_dom"/>
</dbReference>
<dbReference type="InParanoid" id="A0A7M7NME1"/>
<evidence type="ECO:0000256" key="3">
    <source>
        <dbReference type="PROSITE-ProRule" id="PRU00235"/>
    </source>
</evidence>
<dbReference type="GeneID" id="754700"/>
<dbReference type="GO" id="GO:0005085">
    <property type="term" value="F:guanyl-nucleotide exchange factor activity"/>
    <property type="evidence" value="ECO:0000318"/>
    <property type="project" value="GO_Central"/>
</dbReference>
<keyword evidence="2" id="KW-0677">Repeat</keyword>
<dbReference type="InterPro" id="IPR009091">
    <property type="entry name" value="RCC1/BLIP-II"/>
</dbReference>
<dbReference type="PRINTS" id="PR00633">
    <property type="entry name" value="RCCNDNSATION"/>
</dbReference>
<evidence type="ECO:0000313" key="5">
    <source>
        <dbReference type="EnsemblMetazoa" id="XP_030838798"/>
    </source>
</evidence>
<dbReference type="FunCoup" id="A0A7M7NME1">
    <property type="interactions" value="1892"/>
</dbReference>
<sequence>MPPKRKGQQTAKVNGTNEGVVKSKKVKVSHWSHQTKPGFVLAFGQGDVGQLGLGEDIMERKKPSLVSFDGAKRIVDVVAGGMHTVCIAQDGAVYTFGCNDEGALGRDTKEDGSEFTSGKVALDAKIIQATAGDSHTAALTDEGKVYAWGTFRDGNGPVGLTVEGMKKTPYLIPLDETVVQIASGNDHLCMLTNQGEIYTMGCGEQGQLGRIHECFSIRGGRKGVSILLEPSIVICKRVRGKGKVMFDGVWCSNYCTFARVKGGGGMYGWGLNNYHHLGLENVKSWFTPQPITSFNDVQVEAVSGGQHHSILLDAQGHMHAIGRTNYGRLGLGEDCEESHIPTLISSVKMEKFTNIGCGASVSLGCTDTGDVYACGMGSNLQLGNGDEDEDLHVPTKIISKQLETKKAVKVASGGQHTIILAVEK</sequence>
<accession>A0A7M7NME1</accession>
<dbReference type="KEGG" id="spu:754700"/>
<reference evidence="5" key="2">
    <citation type="submission" date="2021-01" db="UniProtKB">
        <authorList>
            <consortium name="EnsemblMetazoa"/>
        </authorList>
    </citation>
    <scope>IDENTIFICATION</scope>
</reference>